<evidence type="ECO:0000313" key="3">
    <source>
        <dbReference type="EMBL" id="SAM05845.1"/>
    </source>
</evidence>
<dbReference type="InParanoid" id="A0A168QZQ0"/>
<gene>
    <name evidence="3" type="primary">ABSGL_11720.1 scaffold 12318</name>
</gene>
<evidence type="ECO:0000256" key="1">
    <source>
        <dbReference type="ARBA" id="ARBA00009670"/>
    </source>
</evidence>
<dbReference type="InterPro" id="IPR045307">
    <property type="entry name" value="ADCK1_dom"/>
</dbReference>
<dbReference type="SUPFAM" id="SSF56112">
    <property type="entry name" value="Protein kinase-like (PK-like)"/>
    <property type="match status" value="1"/>
</dbReference>
<organism evidence="3">
    <name type="scientific">Absidia glauca</name>
    <name type="common">Pin mould</name>
    <dbReference type="NCBI Taxonomy" id="4829"/>
    <lineage>
        <taxon>Eukaryota</taxon>
        <taxon>Fungi</taxon>
        <taxon>Fungi incertae sedis</taxon>
        <taxon>Mucoromycota</taxon>
        <taxon>Mucoromycotina</taxon>
        <taxon>Mucoromycetes</taxon>
        <taxon>Mucorales</taxon>
        <taxon>Cunninghamellaceae</taxon>
        <taxon>Absidia</taxon>
    </lineage>
</organism>
<dbReference type="CDD" id="cd13969">
    <property type="entry name" value="ADCK1-like"/>
    <property type="match status" value="1"/>
</dbReference>
<dbReference type="GO" id="GO:0007005">
    <property type="term" value="P:mitochondrion organization"/>
    <property type="evidence" value="ECO:0007669"/>
    <property type="project" value="TreeGrafter"/>
</dbReference>
<feature type="domain" description="ABC1 atypical kinase-like" evidence="2">
    <location>
        <begin position="133"/>
        <end position="390"/>
    </location>
</feature>
<dbReference type="InterPro" id="IPR051130">
    <property type="entry name" value="Mito_struct-func_regulator"/>
</dbReference>
<dbReference type="AlphaFoldDB" id="A0A168QZQ0"/>
<dbReference type="Pfam" id="PF03109">
    <property type="entry name" value="ABC1"/>
    <property type="match status" value="1"/>
</dbReference>
<dbReference type="PANTHER" id="PTHR43173:SF19">
    <property type="entry name" value="AARF DOMAIN-CONTAINING PROTEIN KINASE 1"/>
    <property type="match status" value="1"/>
</dbReference>
<evidence type="ECO:0000313" key="4">
    <source>
        <dbReference type="Proteomes" id="UP000078561"/>
    </source>
</evidence>
<dbReference type="STRING" id="4829.A0A168QZQ0"/>
<accession>A0A168QZQ0</accession>
<dbReference type="EMBL" id="LT554473">
    <property type="protein sequence ID" value="SAM05845.1"/>
    <property type="molecule type" value="Genomic_DNA"/>
</dbReference>
<sequence>MSTIRSTKHHQPRHWKQVLLFGSIFFGGTLYLDNGDSTSGIVHTVKAIRRVGQAGVVGLEVALDYQWWYLSCRYNQDAEDLVEVKKRQCHLKSAKRVLDGLQQLGGIYVKLGQHISAMKYILPIEWTSTLEVLQDRCDPTSTRQELEHLFLTDYGLPLEQVFDVFDWDHPLGVASLAQVHKARLASTGEWVAVKLQHPRLDEFCKMDLETVQAIVGCIKWVFPDFGFEWILQEMQDALPLELDFVNEANNARQVDRNFHGGSEDDLALVIPRILWAQRRILCMEFIEGARPDDLDYMRSHHIDPLQVSSEITTIFSKMMFIHGHSSYCGSSSLDPGNILIRPNTTRQKHRLNFDVVLLDHGQYRTLDHDMRLDYAHLWTSLIRGDEAGIELYASRLGCRQQSHRLFASLLTGREWHTIEAANLSSLKSTVEVSRVSGRTGLFLHKIADILATLPRVMLLLLKTSDLLRHLDESLRPPSVSSRKNYALMIHDCARAVWLDAREKLWLRFGEPTTDRWWHWWSTWCCDYVHAWWEYHSLDWALWLYE</sequence>
<dbReference type="GO" id="GO:0005743">
    <property type="term" value="C:mitochondrial inner membrane"/>
    <property type="evidence" value="ECO:0007669"/>
    <property type="project" value="TreeGrafter"/>
</dbReference>
<protein>
    <recommendedName>
        <fullName evidence="2">ABC1 atypical kinase-like domain-containing protein</fullName>
    </recommendedName>
</protein>
<evidence type="ECO:0000259" key="2">
    <source>
        <dbReference type="Pfam" id="PF03109"/>
    </source>
</evidence>
<dbReference type="GO" id="GO:0055088">
    <property type="term" value="P:lipid homeostasis"/>
    <property type="evidence" value="ECO:0007669"/>
    <property type="project" value="TreeGrafter"/>
</dbReference>
<dbReference type="PANTHER" id="PTHR43173">
    <property type="entry name" value="ABC1 FAMILY PROTEIN"/>
    <property type="match status" value="1"/>
</dbReference>
<dbReference type="InterPro" id="IPR004147">
    <property type="entry name" value="ABC1_dom"/>
</dbReference>
<dbReference type="OrthoDB" id="427480at2759"/>
<reference evidence="3" key="1">
    <citation type="submission" date="2016-04" db="EMBL/GenBank/DDBJ databases">
        <authorList>
            <person name="Evans L.H."/>
            <person name="Alamgir A."/>
            <person name="Owens N."/>
            <person name="Weber N.D."/>
            <person name="Virtaneva K."/>
            <person name="Barbian K."/>
            <person name="Babar A."/>
            <person name="Rosenke K."/>
        </authorList>
    </citation>
    <scope>NUCLEOTIDE SEQUENCE [LARGE SCALE GENOMIC DNA]</scope>
    <source>
        <strain evidence="3">CBS 101.48</strain>
    </source>
</reference>
<comment type="similarity">
    <text evidence="1">Belongs to the protein kinase superfamily. ADCK protein kinase family.</text>
</comment>
<dbReference type="OMA" id="RCNPEDI"/>
<proteinExistence type="inferred from homology"/>
<dbReference type="Proteomes" id="UP000078561">
    <property type="component" value="Unassembled WGS sequence"/>
</dbReference>
<dbReference type="FunCoup" id="A0A168QZQ0">
    <property type="interactions" value="236"/>
</dbReference>
<name>A0A168QZQ0_ABSGL</name>
<keyword evidence="4" id="KW-1185">Reference proteome</keyword>
<dbReference type="InterPro" id="IPR011009">
    <property type="entry name" value="Kinase-like_dom_sf"/>
</dbReference>